<accession>A0A1F5NJF9</accession>
<evidence type="ECO:0000313" key="1">
    <source>
        <dbReference type="EMBL" id="OGE77827.1"/>
    </source>
</evidence>
<dbReference type="STRING" id="1817824.A2751_02145"/>
<dbReference type="Pfam" id="PF12981">
    <property type="entry name" value="DUF3865"/>
    <property type="match status" value="1"/>
</dbReference>
<dbReference type="Gene3D" id="1.20.910.10">
    <property type="entry name" value="Heme oxygenase-like"/>
    <property type="match status" value="1"/>
</dbReference>
<proteinExistence type="predicted"/>
<gene>
    <name evidence="1" type="ORF">A2751_02145</name>
</gene>
<dbReference type="Proteomes" id="UP000176864">
    <property type="component" value="Unassembled WGS sequence"/>
</dbReference>
<evidence type="ECO:0000313" key="2">
    <source>
        <dbReference type="Proteomes" id="UP000176864"/>
    </source>
</evidence>
<sequence>MDKWTRLDDRMLERRFLTEKNPALVNIERQSLSAAEEQGTWIVRQYCSLVRMIIEYLGLGMSLIPIHRVQTELARNIGEEQGSRTGGVPHRELLAKILRDELNMECFSPWSQATLRFHLALLGQFQTQAKNPVHIAGMIYALEASACPELLVVARIINSFAGYQVVNLDTVQDFNRSREIKTLEDFIAVHVIDFELGHKLGLCQTLDRFASTDWEAFELGFEFVLDTMAEWWEALSNGG</sequence>
<comment type="caution">
    <text evidence="1">The sequence shown here is derived from an EMBL/GenBank/DDBJ whole genome shotgun (WGS) entry which is preliminary data.</text>
</comment>
<dbReference type="InterPro" id="IPR024477">
    <property type="entry name" value="DUF3865_CADD-like"/>
</dbReference>
<name>A0A1F5NJF9_9BACT</name>
<evidence type="ECO:0008006" key="3">
    <source>
        <dbReference type="Google" id="ProtNLM"/>
    </source>
</evidence>
<reference evidence="1 2" key="1">
    <citation type="journal article" date="2016" name="Nat. Commun.">
        <title>Thousands of microbial genomes shed light on interconnected biogeochemical processes in an aquifer system.</title>
        <authorList>
            <person name="Anantharaman K."/>
            <person name="Brown C.T."/>
            <person name="Hug L.A."/>
            <person name="Sharon I."/>
            <person name="Castelle C.J."/>
            <person name="Probst A.J."/>
            <person name="Thomas B.C."/>
            <person name="Singh A."/>
            <person name="Wilkins M.J."/>
            <person name="Karaoz U."/>
            <person name="Brodie E.L."/>
            <person name="Williams K.H."/>
            <person name="Hubbard S.S."/>
            <person name="Banfield J.F."/>
        </authorList>
    </citation>
    <scope>NUCLEOTIDE SEQUENCE [LARGE SCALE GENOMIC DNA]</scope>
</reference>
<dbReference type="AlphaFoldDB" id="A0A1F5NJF9"/>
<protein>
    <recommendedName>
        <fullName evidence="3">Thiaminase-2/PQQC domain-containing protein</fullName>
    </recommendedName>
</protein>
<dbReference type="InterPro" id="IPR016084">
    <property type="entry name" value="Haem_Oase-like_multi-hlx"/>
</dbReference>
<dbReference type="EMBL" id="MFEK01000016">
    <property type="protein sequence ID" value="OGE77827.1"/>
    <property type="molecule type" value="Genomic_DNA"/>
</dbReference>
<organism evidence="1 2">
    <name type="scientific">Candidatus Doudnabacteria bacterium RIFCSPHIGHO2_01_FULL_46_14</name>
    <dbReference type="NCBI Taxonomy" id="1817824"/>
    <lineage>
        <taxon>Bacteria</taxon>
        <taxon>Candidatus Doudnaibacteriota</taxon>
    </lineage>
</organism>